<keyword evidence="2" id="KW-1185">Reference proteome</keyword>
<evidence type="ECO:0000313" key="1">
    <source>
        <dbReference type="EMBL" id="KZT37950.1"/>
    </source>
</evidence>
<dbReference type="AlphaFoldDB" id="A0A166CY57"/>
<accession>A0A166CY57</accession>
<organism evidence="1 2">
    <name type="scientific">Sistotremastrum suecicum HHB10207 ss-3</name>
    <dbReference type="NCBI Taxonomy" id="1314776"/>
    <lineage>
        <taxon>Eukaryota</taxon>
        <taxon>Fungi</taxon>
        <taxon>Dikarya</taxon>
        <taxon>Basidiomycota</taxon>
        <taxon>Agaricomycotina</taxon>
        <taxon>Agaricomycetes</taxon>
        <taxon>Sistotremastrales</taxon>
        <taxon>Sistotremastraceae</taxon>
        <taxon>Sistotremastrum</taxon>
    </lineage>
</organism>
<sequence length="361" mass="40516">MNPVTIGLVLKHHRHTIRALRCPSHPQSMPMLAPEAEAAIEAADLPQPGAKKLDLKRLDYLGLGAMTTEDVNTALNPFTLPPRHKLELILLPDESDCGGAGPLPIFPSILHEWMRDAKFLKVTTGTSSSLMTVTYGTTEYTHTIFIVLPRGLTHRRAARGSALISLWPNQMADEIATYFTKAECLEMYGILPNLEQWRSILRSPAHYLYMSICGPSADELIRCLRARPQLAHGIKDIKIWLLGPDDPLNPHLPRLPSEEDVEDHTRRFQNFLTLAKKYFRIHQNLKTTSSLSSLTTRFYSNAGERWVRGYEGSLALSPIETSELFPGQMVDVSRGGWAENASWYLTCVPPPEGPQERFLAK</sequence>
<gene>
    <name evidence="1" type="ORF">SISSUDRAFT_1047798</name>
</gene>
<reference evidence="1 2" key="1">
    <citation type="journal article" date="2016" name="Mol. Biol. Evol.">
        <title>Comparative Genomics of Early-Diverging Mushroom-Forming Fungi Provides Insights into the Origins of Lignocellulose Decay Capabilities.</title>
        <authorList>
            <person name="Nagy L.G."/>
            <person name="Riley R."/>
            <person name="Tritt A."/>
            <person name="Adam C."/>
            <person name="Daum C."/>
            <person name="Floudas D."/>
            <person name="Sun H."/>
            <person name="Yadav J.S."/>
            <person name="Pangilinan J."/>
            <person name="Larsson K.H."/>
            <person name="Matsuura K."/>
            <person name="Barry K."/>
            <person name="Labutti K."/>
            <person name="Kuo R."/>
            <person name="Ohm R.A."/>
            <person name="Bhattacharya S.S."/>
            <person name="Shirouzu T."/>
            <person name="Yoshinaga Y."/>
            <person name="Martin F.M."/>
            <person name="Grigoriev I.V."/>
            <person name="Hibbett D.S."/>
        </authorList>
    </citation>
    <scope>NUCLEOTIDE SEQUENCE [LARGE SCALE GENOMIC DNA]</scope>
    <source>
        <strain evidence="1 2">HHB10207 ss-3</strain>
    </source>
</reference>
<dbReference type="Proteomes" id="UP000076798">
    <property type="component" value="Unassembled WGS sequence"/>
</dbReference>
<proteinExistence type="predicted"/>
<dbReference type="EMBL" id="KV428073">
    <property type="protein sequence ID" value="KZT37950.1"/>
    <property type="molecule type" value="Genomic_DNA"/>
</dbReference>
<protein>
    <submittedName>
        <fullName evidence="1">Uncharacterized protein</fullName>
    </submittedName>
</protein>
<evidence type="ECO:0000313" key="2">
    <source>
        <dbReference type="Proteomes" id="UP000076798"/>
    </source>
</evidence>
<name>A0A166CY57_9AGAM</name>